<evidence type="ECO:0000256" key="2">
    <source>
        <dbReference type="SAM" id="SignalP"/>
    </source>
</evidence>
<sequence>MRTSSRSARGHRAGRIVAAALASASLLLTSACLEEDTSGSPATTSVIAAPQGGAGGEQGGAGGEQGVRGAVVRTVGKTGWFEGFEITVDKATVTPDEYGGGKVVIDITYKNTTAQNLTLSNNSHLETGKEVDGGASFDNPAVPGKGSATGRVTTPVQKLKDADHLLDTITVVYGESTDNQTKIPLANSGKVESVQPKTLPITGTLVQDQTTVQVTAATLNPSYTKNERGKDELSLRVKFVGGAGIPAGGTNIYYQYFSLRTPDGQTLVADFRGTINELLSRNQTIDKPDNYVVFVVPSPAAGTYVLSYDNSNGVTTAPTFTFTVQ</sequence>
<name>A0A931IBQ9_9NOCA</name>
<gene>
    <name evidence="3" type="ORF">IT779_13295</name>
</gene>
<evidence type="ECO:0000313" key="4">
    <source>
        <dbReference type="Proteomes" id="UP000655751"/>
    </source>
</evidence>
<feature type="compositionally biased region" description="Gly residues" evidence="1">
    <location>
        <begin position="52"/>
        <end position="66"/>
    </location>
</feature>
<feature type="signal peptide" evidence="2">
    <location>
        <begin position="1"/>
        <end position="34"/>
    </location>
</feature>
<protein>
    <recommendedName>
        <fullName evidence="5">DUF4352 domain-containing protein</fullName>
    </recommendedName>
</protein>
<feature type="chain" id="PRO_5038382874" description="DUF4352 domain-containing protein" evidence="2">
    <location>
        <begin position="35"/>
        <end position="325"/>
    </location>
</feature>
<reference evidence="3" key="1">
    <citation type="submission" date="2020-11" db="EMBL/GenBank/DDBJ databases">
        <title>Nocardia NEAU-351.nov., a novel actinomycete isolated from the cow dung.</title>
        <authorList>
            <person name="Zhang X."/>
        </authorList>
    </citation>
    <scope>NUCLEOTIDE SEQUENCE</scope>
    <source>
        <strain evidence="3">NEAU-351</strain>
    </source>
</reference>
<accession>A0A931IBQ9</accession>
<proteinExistence type="predicted"/>
<dbReference type="RefSeq" id="WP_196149560.1">
    <property type="nucleotide sequence ID" value="NZ_JADMLG010000004.1"/>
</dbReference>
<evidence type="ECO:0008006" key="5">
    <source>
        <dbReference type="Google" id="ProtNLM"/>
    </source>
</evidence>
<evidence type="ECO:0000313" key="3">
    <source>
        <dbReference type="EMBL" id="MBH0777257.1"/>
    </source>
</evidence>
<dbReference type="PROSITE" id="PS51257">
    <property type="entry name" value="PROKAR_LIPOPROTEIN"/>
    <property type="match status" value="1"/>
</dbReference>
<dbReference type="AlphaFoldDB" id="A0A931IBQ9"/>
<organism evidence="3 4">
    <name type="scientific">Nocardia bovistercoris</name>
    <dbReference type="NCBI Taxonomy" id="2785916"/>
    <lineage>
        <taxon>Bacteria</taxon>
        <taxon>Bacillati</taxon>
        <taxon>Actinomycetota</taxon>
        <taxon>Actinomycetes</taxon>
        <taxon>Mycobacteriales</taxon>
        <taxon>Nocardiaceae</taxon>
        <taxon>Nocardia</taxon>
    </lineage>
</organism>
<keyword evidence="4" id="KW-1185">Reference proteome</keyword>
<comment type="caution">
    <text evidence="3">The sequence shown here is derived from an EMBL/GenBank/DDBJ whole genome shotgun (WGS) entry which is preliminary data.</text>
</comment>
<keyword evidence="2" id="KW-0732">Signal</keyword>
<dbReference type="Proteomes" id="UP000655751">
    <property type="component" value="Unassembled WGS sequence"/>
</dbReference>
<evidence type="ECO:0000256" key="1">
    <source>
        <dbReference type="SAM" id="MobiDB-lite"/>
    </source>
</evidence>
<dbReference type="EMBL" id="JADMLG010000004">
    <property type="protein sequence ID" value="MBH0777257.1"/>
    <property type="molecule type" value="Genomic_DNA"/>
</dbReference>
<feature type="region of interest" description="Disordered" evidence="1">
    <location>
        <begin position="39"/>
        <end position="66"/>
    </location>
</feature>